<reference evidence="1" key="1">
    <citation type="submission" date="2020-08" db="EMBL/GenBank/DDBJ databases">
        <title>Multicomponent nature underlies the extraordinary mechanical properties of spider dragline silk.</title>
        <authorList>
            <person name="Kono N."/>
            <person name="Nakamura H."/>
            <person name="Mori M."/>
            <person name="Yoshida Y."/>
            <person name="Ohtoshi R."/>
            <person name="Malay A.D."/>
            <person name="Moran D.A.P."/>
            <person name="Tomita M."/>
            <person name="Numata K."/>
            <person name="Arakawa K."/>
        </authorList>
    </citation>
    <scope>NUCLEOTIDE SEQUENCE</scope>
</reference>
<dbReference type="InterPro" id="IPR036397">
    <property type="entry name" value="RNaseH_sf"/>
</dbReference>
<dbReference type="AlphaFoldDB" id="A0A8X6X8C8"/>
<protein>
    <submittedName>
        <fullName evidence="1">Uncharacterized protein</fullName>
    </submittedName>
</protein>
<dbReference type="Proteomes" id="UP000886998">
    <property type="component" value="Unassembled WGS sequence"/>
</dbReference>
<dbReference type="Gene3D" id="3.30.420.10">
    <property type="entry name" value="Ribonuclease H-like superfamily/Ribonuclease H"/>
    <property type="match status" value="1"/>
</dbReference>
<gene>
    <name evidence="1" type="ORF">TNIN_237591</name>
</gene>
<proteinExistence type="predicted"/>
<organism evidence="1 2">
    <name type="scientific">Trichonephila inaurata madagascariensis</name>
    <dbReference type="NCBI Taxonomy" id="2747483"/>
    <lineage>
        <taxon>Eukaryota</taxon>
        <taxon>Metazoa</taxon>
        <taxon>Ecdysozoa</taxon>
        <taxon>Arthropoda</taxon>
        <taxon>Chelicerata</taxon>
        <taxon>Arachnida</taxon>
        <taxon>Araneae</taxon>
        <taxon>Araneomorphae</taxon>
        <taxon>Entelegynae</taxon>
        <taxon>Araneoidea</taxon>
        <taxon>Nephilidae</taxon>
        <taxon>Trichonephila</taxon>
        <taxon>Trichonephila inaurata</taxon>
    </lineage>
</organism>
<accession>A0A8X6X8C8</accession>
<keyword evidence="2" id="KW-1185">Reference proteome</keyword>
<evidence type="ECO:0000313" key="1">
    <source>
        <dbReference type="EMBL" id="GFY48967.1"/>
    </source>
</evidence>
<evidence type="ECO:0000313" key="2">
    <source>
        <dbReference type="Proteomes" id="UP000886998"/>
    </source>
</evidence>
<sequence length="97" mass="11284">MSEDISVYFTQIPLPQQYCSEILLVLVLLFWDAVSSGIRNIKDNGLEMSSITELKIDIEHVKWLTYSPNFKPFENVWKTLDRRVSQRKHPSLTSKGL</sequence>
<name>A0A8X6X8C8_9ARAC</name>
<dbReference type="GO" id="GO:0003676">
    <property type="term" value="F:nucleic acid binding"/>
    <property type="evidence" value="ECO:0007669"/>
    <property type="project" value="InterPro"/>
</dbReference>
<comment type="caution">
    <text evidence="1">The sequence shown here is derived from an EMBL/GenBank/DDBJ whole genome shotgun (WGS) entry which is preliminary data.</text>
</comment>
<dbReference type="EMBL" id="BMAV01006727">
    <property type="protein sequence ID" value="GFY48967.1"/>
    <property type="molecule type" value="Genomic_DNA"/>
</dbReference>